<evidence type="ECO:0000259" key="6">
    <source>
        <dbReference type="PROSITE" id="PS52004"/>
    </source>
</evidence>
<dbReference type="Gene3D" id="3.40.366.10">
    <property type="entry name" value="Malonyl-Coenzyme A Acyl Carrier Protein, domain 2"/>
    <property type="match status" value="1"/>
</dbReference>
<dbReference type="InterPro" id="IPR016039">
    <property type="entry name" value="Thiolase-like"/>
</dbReference>
<evidence type="ECO:0000256" key="5">
    <source>
        <dbReference type="SAM" id="MobiDB-lite"/>
    </source>
</evidence>
<dbReference type="EMBL" id="BOMM01000082">
    <property type="protein sequence ID" value="GIE16335.1"/>
    <property type="molecule type" value="Genomic_DNA"/>
</dbReference>
<evidence type="ECO:0000256" key="1">
    <source>
        <dbReference type="ARBA" id="ARBA00022450"/>
    </source>
</evidence>
<dbReference type="SUPFAM" id="SSF52151">
    <property type="entry name" value="FabD/lysophospholipase-like"/>
    <property type="match status" value="1"/>
</dbReference>
<comment type="caution">
    <text evidence="7">The sequence shown here is derived from an EMBL/GenBank/DDBJ whole genome shotgun (WGS) entry which is preliminary data.</text>
</comment>
<dbReference type="GO" id="GO:0005886">
    <property type="term" value="C:plasma membrane"/>
    <property type="evidence" value="ECO:0007669"/>
    <property type="project" value="TreeGrafter"/>
</dbReference>
<dbReference type="SUPFAM" id="SSF56214">
    <property type="entry name" value="4'-phosphopantetheinyl transferase"/>
    <property type="match status" value="1"/>
</dbReference>
<accession>A0A919ML08</accession>
<dbReference type="Gene3D" id="3.90.470.20">
    <property type="entry name" value="4'-phosphopantetheinyl transferase domain"/>
    <property type="match status" value="2"/>
</dbReference>
<dbReference type="InterPro" id="IPR016035">
    <property type="entry name" value="Acyl_Trfase/lysoPLipase"/>
</dbReference>
<reference evidence="7" key="1">
    <citation type="submission" date="2021-01" db="EMBL/GenBank/DDBJ databases">
        <title>Whole genome shotgun sequence of Actinoplanes ferrugineus NBRC 15555.</title>
        <authorList>
            <person name="Komaki H."/>
            <person name="Tamura T."/>
        </authorList>
    </citation>
    <scope>NUCLEOTIDE SEQUENCE</scope>
    <source>
        <strain evidence="7">NBRC 15555</strain>
    </source>
</reference>
<dbReference type="Pfam" id="PF16197">
    <property type="entry name" value="KAsynt_C_assoc"/>
    <property type="match status" value="1"/>
</dbReference>
<dbReference type="InterPro" id="IPR001227">
    <property type="entry name" value="Ac_transferase_dom_sf"/>
</dbReference>
<dbReference type="GO" id="GO:0006633">
    <property type="term" value="P:fatty acid biosynthetic process"/>
    <property type="evidence" value="ECO:0007669"/>
    <property type="project" value="InterPro"/>
</dbReference>
<dbReference type="InterPro" id="IPR008278">
    <property type="entry name" value="4-PPantetheinyl_Trfase_dom"/>
</dbReference>
<dbReference type="InterPro" id="IPR049551">
    <property type="entry name" value="PKS_DH_C"/>
</dbReference>
<protein>
    <submittedName>
        <fullName evidence="7">Polyketide synthase</fullName>
    </submittedName>
</protein>
<dbReference type="InterPro" id="IPR016036">
    <property type="entry name" value="Malonyl_transacylase_ACP-bd"/>
</dbReference>
<dbReference type="Pfam" id="PF01648">
    <property type="entry name" value="ACPS"/>
    <property type="match status" value="1"/>
</dbReference>
<dbReference type="InterPro" id="IPR014031">
    <property type="entry name" value="Ketoacyl_synth_C"/>
</dbReference>
<feature type="domain" description="Ketosynthase family 3 (KS3)" evidence="6">
    <location>
        <begin position="1"/>
        <end position="459"/>
    </location>
</feature>
<dbReference type="SMART" id="SM00825">
    <property type="entry name" value="PKS_KS"/>
    <property type="match status" value="1"/>
</dbReference>
<evidence type="ECO:0000256" key="3">
    <source>
        <dbReference type="ARBA" id="ARBA00022679"/>
    </source>
</evidence>
<dbReference type="InterPro" id="IPR020841">
    <property type="entry name" value="PKS_Beta-ketoAc_synthase_dom"/>
</dbReference>
<dbReference type="PROSITE" id="PS52004">
    <property type="entry name" value="KS3_2"/>
    <property type="match status" value="1"/>
</dbReference>
<evidence type="ECO:0000256" key="4">
    <source>
        <dbReference type="ARBA" id="ARBA00023315"/>
    </source>
</evidence>
<feature type="compositionally biased region" description="Low complexity" evidence="5">
    <location>
        <begin position="949"/>
        <end position="965"/>
    </location>
</feature>
<keyword evidence="3" id="KW-0808">Transferase</keyword>
<dbReference type="InterPro" id="IPR014030">
    <property type="entry name" value="Ketoacyl_synth_N"/>
</dbReference>
<evidence type="ECO:0000313" key="8">
    <source>
        <dbReference type="Proteomes" id="UP000598174"/>
    </source>
</evidence>
<dbReference type="Pfam" id="PF00698">
    <property type="entry name" value="Acyl_transf_1"/>
    <property type="match status" value="1"/>
</dbReference>
<dbReference type="Pfam" id="PF14765">
    <property type="entry name" value="PS-DH"/>
    <property type="match status" value="1"/>
</dbReference>
<dbReference type="Gene3D" id="3.10.129.110">
    <property type="entry name" value="Polyketide synthase dehydratase"/>
    <property type="match status" value="1"/>
</dbReference>
<dbReference type="PANTHER" id="PTHR43775:SF51">
    <property type="entry name" value="INACTIVE PHENOLPHTHIOCEROL SYNTHESIS POLYKETIDE SYNTHASE TYPE I PKS1-RELATED"/>
    <property type="match status" value="1"/>
</dbReference>
<dbReference type="Gene3D" id="3.40.47.10">
    <property type="match status" value="1"/>
</dbReference>
<dbReference type="CDD" id="cd00833">
    <property type="entry name" value="PKS"/>
    <property type="match status" value="1"/>
</dbReference>
<dbReference type="PANTHER" id="PTHR43775">
    <property type="entry name" value="FATTY ACID SYNTHASE"/>
    <property type="match status" value="1"/>
</dbReference>
<evidence type="ECO:0000256" key="2">
    <source>
        <dbReference type="ARBA" id="ARBA00022553"/>
    </source>
</evidence>
<organism evidence="7 8">
    <name type="scientific">Paractinoplanes ferrugineus</name>
    <dbReference type="NCBI Taxonomy" id="113564"/>
    <lineage>
        <taxon>Bacteria</taxon>
        <taxon>Bacillati</taxon>
        <taxon>Actinomycetota</taxon>
        <taxon>Actinomycetes</taxon>
        <taxon>Micromonosporales</taxon>
        <taxon>Micromonosporaceae</taxon>
        <taxon>Paractinoplanes</taxon>
    </lineage>
</organism>
<dbReference type="InterPro" id="IPR018201">
    <property type="entry name" value="Ketoacyl_synth_AS"/>
</dbReference>
<gene>
    <name evidence="7" type="ORF">Afe05nite_81750</name>
</gene>
<dbReference type="InterPro" id="IPR037143">
    <property type="entry name" value="4-PPantetheinyl_Trfase_dom_sf"/>
</dbReference>
<dbReference type="GO" id="GO:0008897">
    <property type="term" value="F:holo-[acyl-carrier-protein] synthase activity"/>
    <property type="evidence" value="ECO:0007669"/>
    <property type="project" value="InterPro"/>
</dbReference>
<dbReference type="GO" id="GO:0005737">
    <property type="term" value="C:cytoplasm"/>
    <property type="evidence" value="ECO:0007669"/>
    <property type="project" value="TreeGrafter"/>
</dbReference>
<keyword evidence="4" id="KW-0012">Acyltransferase</keyword>
<dbReference type="Pfam" id="PF02801">
    <property type="entry name" value="Ketoacyl-synt_C"/>
    <property type="match status" value="1"/>
</dbReference>
<dbReference type="GO" id="GO:0000287">
    <property type="term" value="F:magnesium ion binding"/>
    <property type="evidence" value="ECO:0007669"/>
    <property type="project" value="InterPro"/>
</dbReference>
<dbReference type="SUPFAM" id="SSF53901">
    <property type="entry name" value="Thiolase-like"/>
    <property type="match status" value="1"/>
</dbReference>
<dbReference type="InterPro" id="IPR032821">
    <property type="entry name" value="PKS_assoc"/>
</dbReference>
<name>A0A919ML08_9ACTN</name>
<dbReference type="Proteomes" id="UP000598174">
    <property type="component" value="Unassembled WGS sequence"/>
</dbReference>
<proteinExistence type="predicted"/>
<dbReference type="RefSeq" id="WP_203822676.1">
    <property type="nucleotide sequence ID" value="NZ_BAAABP010000045.1"/>
</dbReference>
<dbReference type="GO" id="GO:0071770">
    <property type="term" value="P:DIM/DIP cell wall layer assembly"/>
    <property type="evidence" value="ECO:0007669"/>
    <property type="project" value="TreeGrafter"/>
</dbReference>
<dbReference type="GO" id="GO:0004312">
    <property type="term" value="F:fatty acid synthase activity"/>
    <property type="evidence" value="ECO:0007669"/>
    <property type="project" value="TreeGrafter"/>
</dbReference>
<dbReference type="Gene3D" id="3.30.70.250">
    <property type="entry name" value="Malonyl-CoA ACP transacylase, ACP-binding"/>
    <property type="match status" value="1"/>
</dbReference>
<dbReference type="Pfam" id="PF00109">
    <property type="entry name" value="ketoacyl-synt"/>
    <property type="match status" value="1"/>
</dbReference>
<keyword evidence="8" id="KW-1185">Reference proteome</keyword>
<evidence type="ECO:0000313" key="7">
    <source>
        <dbReference type="EMBL" id="GIE16335.1"/>
    </source>
</evidence>
<keyword evidence="1" id="KW-0596">Phosphopantetheine</keyword>
<keyword evidence="2" id="KW-0597">Phosphoprotein</keyword>
<dbReference type="PROSITE" id="PS00606">
    <property type="entry name" value="KS3_1"/>
    <property type="match status" value="1"/>
</dbReference>
<dbReference type="GO" id="GO:0004315">
    <property type="term" value="F:3-oxoacyl-[acyl-carrier-protein] synthase activity"/>
    <property type="evidence" value="ECO:0007669"/>
    <property type="project" value="InterPro"/>
</dbReference>
<dbReference type="InterPro" id="IPR014043">
    <property type="entry name" value="Acyl_transferase_dom"/>
</dbReference>
<dbReference type="InterPro" id="IPR042104">
    <property type="entry name" value="PKS_dehydratase_sf"/>
</dbReference>
<dbReference type="SUPFAM" id="SSF55048">
    <property type="entry name" value="Probable ACP-binding domain of malonyl-CoA ACP transacylase"/>
    <property type="match status" value="1"/>
</dbReference>
<sequence length="1491" mass="159627">MEPIAIVGMAALFPGAADLDEYWQNLRTGRDAITDVPTDRWDAEFYDPDQAHRPDRVYCRRGGFVDENATFEPLKFGMMPNSVGDIEPDQLIALEVAAAAIADAGGPARLPDSDRIGVILGRGGVLSPAQSRYTQRVRMSNQVLGVLRELVPQLDEDQLEKIRSTFDERLGKHQPEGTIGLVPNLAASRVANRLNLRGPAYTIDAACASSLLAVDQGVAELAAGRLDAVLAGGVHHVHDISFWSVFSQLKALSRAGVSRPFDAAADGLLIGEGTGMVVLKRLADAERAGDRVYAVIRGIGTSSDGRSASMFNPASSGQVLALRRAWADAGLDPTAPDALGLIEAHGTGTPTGDAAELTTLAEVFGPPAGTEPVVIGSVKSMIGHTMPAAGIAGLIKATLAVHHATLLPTLHCGNPRTEMARTRFAPIDAAREWRSTGPRRAAVNAFGFGGINAHVIIEQYEPPARVSVTEPDRVVWLAAPDHEALSVMLDRDATELRRLPTPTGTGPARIGIVDPSDQRLGVARKMVARGQSWRGGRDIWFTPRPLLGPGGGKLAFVFPGLEAEFAPRVADVADHFGLPYQDWVPSDLGQHGSGLVEVGRVLDHALRAIRIRPDAVAGHSIGEWTAAVVSGQMSTQGVAAFLRAFDAGSVEVAGYAFAAITAPAHTVTPVLAGYPGVVLTHDNAPTQCVINGPRPQVQRLVDQLRADKVLCQLLPFRSAFHTPVFAEGLQAITSAIGKWEVGPTEVPVWSGLLAAPFPDDPDQVNEIFARHMVEPVRFRQTVTAMHDAGIRVFLQVGAGQLASLIDDVLRDREHLAVPVNLSRRDGLNQLRRVATALWVDGGDPDLGALDAPATGRPAARHQGSGVVVPTGQRGPAVRLNLADPLVKLGLGAAESLGGGRPSAPPPLTDDARHRALTALDRLAGKSSAAAELAALLAETADHAVAVIDAANAPRPAPTRTAPTRTDPTRTDPTRTDPSVAPGPPSPVTSSLPVSLATMPYLIDHCFFVQPADWPTVEDRRPVVAATTIVQFMMDFAGRAAGDRRVVGVREAKFNRWLLAEPAVEVEVTVRHVAPDVLAVELGQYARGLVDLAPGYPAEAPARWTHDPATERPPTTSAAEMYTERLMFHGPQFQGVTAIHALGDRHVRGTVTQPRAPGALLDNALQTIGNWLITTQPLRTVALPVELRHIRFFGPPQPAGTRFETVARIRSIDDRELVADLQLWLDGRVWAQIDGAVDRRFDTDPATRPAERFPDRYALSVRHESGFAIAFDRWSDPVTRGMTAFSILGTEANAEYERMMPARRRQWLLGRIAAKDAVRFQQQDAGLGGIYPIEVAITNDATGRPEARVRPGRGLLECDVSLAHCAEVGVALAVPRGAGAPGIDVVEVTDRAETTHQYALTAGERELLDRLGGDRALWFARFWAAKEAVGKSLGTGLDGAPRKFVVTGADLDVAVGDLLHRVEHTEIQNPPGLPDRRYVVAWTRGQSHPIES</sequence>
<dbReference type="SMART" id="SM00827">
    <property type="entry name" value="PKS_AT"/>
    <property type="match status" value="1"/>
</dbReference>
<feature type="region of interest" description="Disordered" evidence="5">
    <location>
        <begin position="949"/>
        <end position="988"/>
    </location>
</feature>
<dbReference type="InterPro" id="IPR050091">
    <property type="entry name" value="PKS_NRPS_Biosynth_Enz"/>
</dbReference>